<dbReference type="RefSeq" id="XP_018473952.1">
    <property type="nucleotide sequence ID" value="XM_018618450.2"/>
</dbReference>
<keyword evidence="1" id="KW-0677">Repeat</keyword>
<dbReference type="OrthoDB" id="1088755at2759"/>
<feature type="repeat" description="PPR" evidence="2">
    <location>
        <begin position="199"/>
        <end position="233"/>
    </location>
</feature>
<gene>
    <name evidence="4" type="primary">LOC108845198</name>
</gene>
<sequence length="436" mass="49110">MFLLLRLRSLPAPIRHCFSHNTSSLSSAAGSVPYPIPRYPSSAPPHKEKEDIMWKLDSSASHVHARVMMMIKLSNLDAAADQALLTVSAARDGSSSSSSSSTATCDAIIGAMCRAGRYKEAFEYFHYFFNESSLKPNISCFNHIIGALCHQGRVDEALRFHRLCSSPNGETYSLLVKGLVDAGRIQEAEALIMSKPQLSPVVFNHLIRGFLDQDKLETALDVFRHLKQRLVSPADDEIADLVHLIIDEDYNGIAMVTATFVEYWFKKGNDEEAINWYTSLLRKRFVMDAITGNILLRILLNYGKKTQAWALFDRMLLEDHQFNAETCNIMVNACFANSRFKEAVDTFHRVGNNIDGSQLCYRNIISRFCEQGMLSEAGAFFEDMCSKQFIFPDIPTYRILLDAYANASRFHDAERMANLTVDVNLKCIAKFCSLDC</sequence>
<evidence type="ECO:0000256" key="1">
    <source>
        <dbReference type="ARBA" id="ARBA00022737"/>
    </source>
</evidence>
<reference evidence="4" key="2">
    <citation type="submission" date="2025-08" db="UniProtKB">
        <authorList>
            <consortium name="RefSeq"/>
        </authorList>
    </citation>
    <scope>IDENTIFICATION</scope>
    <source>
        <tissue evidence="4">Leaf</tissue>
    </source>
</reference>
<dbReference type="NCBIfam" id="TIGR00756">
    <property type="entry name" value="PPR"/>
    <property type="match status" value="3"/>
</dbReference>
<dbReference type="PANTHER" id="PTHR47937:SF7">
    <property type="entry name" value="EXPORTIN-2 CENTRAL DOMAIN-CONTAINING PROTEIN"/>
    <property type="match status" value="1"/>
</dbReference>
<proteinExistence type="predicted"/>
<organism evidence="3 4">
    <name type="scientific">Raphanus sativus</name>
    <name type="common">Radish</name>
    <name type="synonym">Raphanus raphanistrum var. sativus</name>
    <dbReference type="NCBI Taxonomy" id="3726"/>
    <lineage>
        <taxon>Eukaryota</taxon>
        <taxon>Viridiplantae</taxon>
        <taxon>Streptophyta</taxon>
        <taxon>Embryophyta</taxon>
        <taxon>Tracheophyta</taxon>
        <taxon>Spermatophyta</taxon>
        <taxon>Magnoliopsida</taxon>
        <taxon>eudicotyledons</taxon>
        <taxon>Gunneridae</taxon>
        <taxon>Pentapetalae</taxon>
        <taxon>rosids</taxon>
        <taxon>malvids</taxon>
        <taxon>Brassicales</taxon>
        <taxon>Brassicaceae</taxon>
        <taxon>Brassiceae</taxon>
        <taxon>Raphanus</taxon>
    </lineage>
</organism>
<keyword evidence="3" id="KW-1185">Reference proteome</keyword>
<dbReference type="InterPro" id="IPR002885">
    <property type="entry name" value="PPR_rpt"/>
</dbReference>
<dbReference type="PANTHER" id="PTHR47937">
    <property type="entry name" value="PLASTID TRANSCRIPTIONALLY ACTIVE CHROMOSOME 2-LIKE PROTEIN"/>
    <property type="match status" value="1"/>
</dbReference>
<dbReference type="Pfam" id="PF13041">
    <property type="entry name" value="PPR_2"/>
    <property type="match status" value="1"/>
</dbReference>
<protein>
    <submittedName>
        <fullName evidence="4">Pentatricopeptide repeat-containing protein At1g10270</fullName>
    </submittedName>
</protein>
<name>A0A6J0MN84_RAPSA</name>
<dbReference type="GeneID" id="108845198"/>
<dbReference type="PROSITE" id="PS51375">
    <property type="entry name" value="PPR"/>
    <property type="match status" value="2"/>
</dbReference>
<reference evidence="3" key="1">
    <citation type="journal article" date="2019" name="Database">
        <title>The radish genome database (RadishGD): an integrated information resource for radish genomics.</title>
        <authorList>
            <person name="Yu H.J."/>
            <person name="Baek S."/>
            <person name="Lee Y.J."/>
            <person name="Cho A."/>
            <person name="Mun J.H."/>
        </authorList>
    </citation>
    <scope>NUCLEOTIDE SEQUENCE [LARGE SCALE GENOMIC DNA]</scope>
    <source>
        <strain evidence="3">cv. WK10039</strain>
    </source>
</reference>
<dbReference type="Proteomes" id="UP000504610">
    <property type="component" value="Chromosome 3"/>
</dbReference>
<dbReference type="Pfam" id="PF01535">
    <property type="entry name" value="PPR"/>
    <property type="match status" value="4"/>
</dbReference>
<evidence type="ECO:0000313" key="4">
    <source>
        <dbReference type="RefSeq" id="XP_018473952.1"/>
    </source>
</evidence>
<dbReference type="InterPro" id="IPR011990">
    <property type="entry name" value="TPR-like_helical_dom_sf"/>
</dbReference>
<evidence type="ECO:0000256" key="2">
    <source>
        <dbReference type="PROSITE-ProRule" id="PRU00708"/>
    </source>
</evidence>
<dbReference type="Gene3D" id="1.25.40.10">
    <property type="entry name" value="Tetratricopeptide repeat domain"/>
    <property type="match status" value="3"/>
</dbReference>
<evidence type="ECO:0000313" key="3">
    <source>
        <dbReference type="Proteomes" id="UP000504610"/>
    </source>
</evidence>
<feature type="repeat" description="PPR" evidence="2">
    <location>
        <begin position="101"/>
        <end position="136"/>
    </location>
</feature>
<dbReference type="Pfam" id="PF12854">
    <property type="entry name" value="PPR_1"/>
    <property type="match status" value="1"/>
</dbReference>
<dbReference type="SUPFAM" id="SSF48452">
    <property type="entry name" value="TPR-like"/>
    <property type="match status" value="1"/>
</dbReference>
<accession>A0A6J0MN84</accession>
<dbReference type="AlphaFoldDB" id="A0A6J0MN84"/>
<dbReference type="KEGG" id="rsz:108845198"/>
<dbReference type="InterPro" id="IPR052308">
    <property type="entry name" value="PPR_domain-containing"/>
</dbReference>